<name>W6M6A9_9GAMM</name>
<accession>W6M6A9</accession>
<dbReference type="EMBL" id="CBTJ020000030">
    <property type="protein sequence ID" value="CDI02134.1"/>
    <property type="molecule type" value="Genomic_DNA"/>
</dbReference>
<keyword evidence="2" id="KW-0812">Transmembrane</keyword>
<organism evidence="3 4">
    <name type="scientific">Candidatus Competibacter denitrificans Run_A_D11</name>
    <dbReference type="NCBI Taxonomy" id="1400863"/>
    <lineage>
        <taxon>Bacteria</taxon>
        <taxon>Pseudomonadati</taxon>
        <taxon>Pseudomonadota</taxon>
        <taxon>Gammaproteobacteria</taxon>
        <taxon>Candidatus Competibacteraceae</taxon>
        <taxon>Candidatus Competibacter</taxon>
    </lineage>
</organism>
<evidence type="ECO:0000256" key="1">
    <source>
        <dbReference type="SAM" id="Coils"/>
    </source>
</evidence>
<gene>
    <name evidence="3" type="ORF">BN873_240082</name>
</gene>
<keyword evidence="2" id="KW-1133">Transmembrane helix</keyword>
<dbReference type="Proteomes" id="UP000035760">
    <property type="component" value="Unassembled WGS sequence"/>
</dbReference>
<reference evidence="3" key="1">
    <citation type="submission" date="2013-07" db="EMBL/GenBank/DDBJ databases">
        <authorList>
            <person name="McIlroy S."/>
        </authorList>
    </citation>
    <scope>NUCLEOTIDE SEQUENCE [LARGE SCALE GENOMIC DNA]</scope>
    <source>
        <strain evidence="3">Run_A_D11</strain>
    </source>
</reference>
<sequence>MGAAKNWLIEQQRERQQLVDEMPQTILNISSELESAFEKIESLENQIITLNSKTEKYKALISGFALGILASIIASGIWWLLAYYIHILRN</sequence>
<proteinExistence type="predicted"/>
<keyword evidence="4" id="KW-1185">Reference proteome</keyword>
<keyword evidence="1" id="KW-0175">Coiled coil</keyword>
<evidence type="ECO:0000256" key="2">
    <source>
        <dbReference type="SAM" id="Phobius"/>
    </source>
</evidence>
<dbReference type="AlphaFoldDB" id="W6M6A9"/>
<protein>
    <submittedName>
        <fullName evidence="3">Uncharacterized protein</fullName>
    </submittedName>
</protein>
<evidence type="ECO:0000313" key="4">
    <source>
        <dbReference type="Proteomes" id="UP000035760"/>
    </source>
</evidence>
<reference evidence="3" key="2">
    <citation type="submission" date="2014-03" db="EMBL/GenBank/DDBJ databases">
        <title>Candidatus Competibacter-lineage genomes retrieved from metagenomes reveal functional metabolic diversity.</title>
        <authorList>
            <person name="McIlroy S.J."/>
            <person name="Albertsen M."/>
            <person name="Andresen E.K."/>
            <person name="Saunders A.M."/>
            <person name="Kristiansen R."/>
            <person name="Stokholm-Bjerregaard M."/>
            <person name="Nielsen K.L."/>
            <person name="Nielsen P.H."/>
        </authorList>
    </citation>
    <scope>NUCLEOTIDE SEQUENCE</scope>
    <source>
        <strain evidence="3">Run_A_D11</strain>
    </source>
</reference>
<dbReference type="RefSeq" id="WP_048671938.1">
    <property type="nucleotide sequence ID" value="NZ_CBTJ020000030.1"/>
</dbReference>
<keyword evidence="2" id="KW-0472">Membrane</keyword>
<dbReference type="STRING" id="1400863.BN873_240082"/>
<evidence type="ECO:0000313" key="3">
    <source>
        <dbReference type="EMBL" id="CDI02134.1"/>
    </source>
</evidence>
<feature type="coiled-coil region" evidence="1">
    <location>
        <begin position="26"/>
        <end position="60"/>
    </location>
</feature>
<comment type="caution">
    <text evidence="3">The sequence shown here is derived from an EMBL/GenBank/DDBJ whole genome shotgun (WGS) entry which is preliminary data.</text>
</comment>
<feature type="transmembrane region" description="Helical" evidence="2">
    <location>
        <begin position="59"/>
        <end position="85"/>
    </location>
</feature>